<proteinExistence type="predicted"/>
<evidence type="ECO:0000313" key="2">
    <source>
        <dbReference type="EMBL" id="KAH7266551.1"/>
    </source>
</evidence>
<reference evidence="2" key="1">
    <citation type="journal article" date="2021" name="Nat. Commun.">
        <title>Genetic determinants of endophytism in the Arabidopsis root mycobiome.</title>
        <authorList>
            <person name="Mesny F."/>
            <person name="Miyauchi S."/>
            <person name="Thiergart T."/>
            <person name="Pickel B."/>
            <person name="Atanasova L."/>
            <person name="Karlsson M."/>
            <person name="Huettel B."/>
            <person name="Barry K.W."/>
            <person name="Haridas S."/>
            <person name="Chen C."/>
            <person name="Bauer D."/>
            <person name="Andreopoulos W."/>
            <person name="Pangilinan J."/>
            <person name="LaButti K."/>
            <person name="Riley R."/>
            <person name="Lipzen A."/>
            <person name="Clum A."/>
            <person name="Drula E."/>
            <person name="Henrissat B."/>
            <person name="Kohler A."/>
            <person name="Grigoriev I.V."/>
            <person name="Martin F.M."/>
            <person name="Hacquard S."/>
        </authorList>
    </citation>
    <scope>NUCLEOTIDE SEQUENCE</scope>
    <source>
        <strain evidence="2">FSSC 5 MPI-SDFR-AT-0091</strain>
    </source>
</reference>
<dbReference type="EMBL" id="JAGTJS010000006">
    <property type="protein sequence ID" value="KAH7266551.1"/>
    <property type="molecule type" value="Genomic_DNA"/>
</dbReference>
<evidence type="ECO:0000256" key="1">
    <source>
        <dbReference type="SAM" id="SignalP"/>
    </source>
</evidence>
<feature type="chain" id="PRO_5040502601" description="Secreted protein" evidence="1">
    <location>
        <begin position="27"/>
        <end position="74"/>
    </location>
</feature>
<organism evidence="2 3">
    <name type="scientific">Fusarium solani</name>
    <name type="common">Filamentous fungus</name>
    <dbReference type="NCBI Taxonomy" id="169388"/>
    <lineage>
        <taxon>Eukaryota</taxon>
        <taxon>Fungi</taxon>
        <taxon>Dikarya</taxon>
        <taxon>Ascomycota</taxon>
        <taxon>Pezizomycotina</taxon>
        <taxon>Sordariomycetes</taxon>
        <taxon>Hypocreomycetidae</taxon>
        <taxon>Hypocreales</taxon>
        <taxon>Nectriaceae</taxon>
        <taxon>Fusarium</taxon>
        <taxon>Fusarium solani species complex</taxon>
    </lineage>
</organism>
<keyword evidence="3" id="KW-1185">Reference proteome</keyword>
<accession>A0A9P9KQA8</accession>
<dbReference type="Proteomes" id="UP000736672">
    <property type="component" value="Unassembled WGS sequence"/>
</dbReference>
<name>A0A9P9KQA8_FUSSL</name>
<comment type="caution">
    <text evidence="2">The sequence shown here is derived from an EMBL/GenBank/DDBJ whole genome shotgun (WGS) entry which is preliminary data.</text>
</comment>
<evidence type="ECO:0008006" key="4">
    <source>
        <dbReference type="Google" id="ProtNLM"/>
    </source>
</evidence>
<keyword evidence="1" id="KW-0732">Signal</keyword>
<protein>
    <recommendedName>
        <fullName evidence="4">Secreted protein</fullName>
    </recommendedName>
</protein>
<gene>
    <name evidence="2" type="ORF">B0J15DRAFT_488929</name>
</gene>
<evidence type="ECO:0000313" key="3">
    <source>
        <dbReference type="Proteomes" id="UP000736672"/>
    </source>
</evidence>
<feature type="signal peptide" evidence="1">
    <location>
        <begin position="1"/>
        <end position="26"/>
    </location>
</feature>
<sequence length="74" mass="8292">MQRPAYLSRVLCFILEVCGLVPYVSIQVDCNSRPSERIVHLLVRLNRGCLGSPCCHVQCAPMHTPTHQANRLSC</sequence>
<dbReference type="AlphaFoldDB" id="A0A9P9KQA8"/>